<feature type="compositionally biased region" description="Basic and acidic residues" evidence="1">
    <location>
        <begin position="36"/>
        <end position="45"/>
    </location>
</feature>
<reference evidence="2" key="1">
    <citation type="submission" date="2014-07" db="EMBL/GenBank/DDBJ databases">
        <authorList>
            <person name="Lee K."/>
            <person name="Lim J.Y."/>
            <person name="Hwang I."/>
        </authorList>
    </citation>
    <scope>NUCLEOTIDE SEQUENCE [LARGE SCALE GENOMIC DNA]</scope>
    <source>
        <strain evidence="2">KL28</strain>
    </source>
</reference>
<dbReference type="KEGG" id="palk:PSAKL28_21550"/>
<evidence type="ECO:0000313" key="5">
    <source>
        <dbReference type="Proteomes" id="UP000426235"/>
    </source>
</evidence>
<accession>A0A077FDM5</accession>
<dbReference type="GO" id="GO:0008998">
    <property type="term" value="F:ribonucleoside-triphosphate reductase (thioredoxin) activity"/>
    <property type="evidence" value="ECO:0007669"/>
    <property type="project" value="InterPro"/>
</dbReference>
<protein>
    <submittedName>
        <fullName evidence="3">Oxidoreductase</fullName>
    </submittedName>
    <submittedName>
        <fullName evidence="2">Oxygen-sensitive ribonucleoside-triphosphate reductase</fullName>
    </submittedName>
</protein>
<sequence length="55" mass="6228">MTALQTLPVAQRQRCEVWTRVMGYHRPVSAFNPGKQSEHRERQHFTEGAAAAGHP</sequence>
<name>A0A077FDM5_9PSED</name>
<dbReference type="Proteomes" id="UP000426235">
    <property type="component" value="Chromosome"/>
</dbReference>
<dbReference type="Pfam" id="PF13597">
    <property type="entry name" value="NRDD"/>
    <property type="match status" value="1"/>
</dbReference>
<gene>
    <name evidence="3" type="ORF">GPJ81_11060</name>
    <name evidence="2" type="ORF">PSAKL28_21550</name>
</gene>
<dbReference type="InterPro" id="IPR012833">
    <property type="entry name" value="NrdD"/>
</dbReference>
<dbReference type="Proteomes" id="UP000028931">
    <property type="component" value="Chromosome"/>
</dbReference>
<evidence type="ECO:0000256" key="1">
    <source>
        <dbReference type="SAM" id="MobiDB-lite"/>
    </source>
</evidence>
<dbReference type="AlphaFoldDB" id="A0A077FDM5"/>
<dbReference type="RefSeq" id="WP_038610059.1">
    <property type="nucleotide sequence ID" value="NZ_CP009048.1"/>
</dbReference>
<dbReference type="OrthoDB" id="9808075at2"/>
<dbReference type="HOGENOM" id="CLU_195213_0_1_6"/>
<proteinExistence type="predicted"/>
<organism evidence="2 4">
    <name type="scientific">Pseudomonas alkylphenolica</name>
    <dbReference type="NCBI Taxonomy" id="237609"/>
    <lineage>
        <taxon>Bacteria</taxon>
        <taxon>Pseudomonadati</taxon>
        <taxon>Pseudomonadota</taxon>
        <taxon>Gammaproteobacteria</taxon>
        <taxon>Pseudomonadales</taxon>
        <taxon>Pseudomonadaceae</taxon>
        <taxon>Pseudomonas</taxon>
    </lineage>
</organism>
<evidence type="ECO:0000313" key="4">
    <source>
        <dbReference type="Proteomes" id="UP000028931"/>
    </source>
</evidence>
<feature type="region of interest" description="Disordered" evidence="1">
    <location>
        <begin position="30"/>
        <end position="55"/>
    </location>
</feature>
<dbReference type="GO" id="GO:0006260">
    <property type="term" value="P:DNA replication"/>
    <property type="evidence" value="ECO:0007669"/>
    <property type="project" value="InterPro"/>
</dbReference>
<reference evidence="3" key="2">
    <citation type="submission" date="2019-12" db="EMBL/GenBank/DDBJ databases">
        <title>Hybrid Genome Assemblies of two High G+C Isolates from Undergraduate Microbiology Courses.</title>
        <authorList>
            <person name="Ne Ville C.J."/>
            <person name="Enright D."/>
            <person name="Hernandez I."/>
            <person name="Dodsworth J."/>
            <person name="Orwin P.M."/>
        </authorList>
    </citation>
    <scope>NUCLEOTIDE SEQUENCE [LARGE SCALE GENOMIC DNA]</scope>
    <source>
        <strain evidence="3">Neo</strain>
    </source>
</reference>
<evidence type="ECO:0000313" key="2">
    <source>
        <dbReference type="EMBL" id="AIL61376.1"/>
    </source>
</evidence>
<keyword evidence="5" id="KW-1185">Reference proteome</keyword>
<dbReference type="EMBL" id="CP009048">
    <property type="protein sequence ID" value="AIL61376.1"/>
    <property type="molecule type" value="Genomic_DNA"/>
</dbReference>
<dbReference type="EMBL" id="CP046621">
    <property type="protein sequence ID" value="QGW77196.1"/>
    <property type="molecule type" value="Genomic_DNA"/>
</dbReference>
<evidence type="ECO:0000313" key="3">
    <source>
        <dbReference type="EMBL" id="QGW77196.1"/>
    </source>
</evidence>
<dbReference type="eggNOG" id="COG1328">
    <property type="taxonomic scope" value="Bacteria"/>
</dbReference>